<name>A0A9P8PG73_9ASCO</name>
<dbReference type="AlphaFoldDB" id="A0A9P8PG73"/>
<proteinExistence type="predicted"/>
<accession>A0A9P8PG73</accession>
<gene>
    <name evidence="1" type="ORF">OGAPHI_000495</name>
</gene>
<keyword evidence="2" id="KW-1185">Reference proteome</keyword>
<sequence length="269" mass="28230">MSTSSSFDSNAPATRLLYLAAASWSLSSESEARYALKSMSSISFCENALEAIVTRSAGVSSQVSLTFECCNASVVNAFGLYLAGIFRHSSRGASSNVMSSGTYRRSKWFAVDSYSVPSQLSFLAALAMSSSSSSSESLSTFFDLKSSFGGPSISSCCIRCLPYSEGYIETDRIFPSFGTNPIKVANKSADVIWSQSRFTTANVLVGSPSGTPSWASSSSSSSSLTTSLSLSLSSDSESSETSPLARSRTLVVVSLASLSLSLSLSSSFL</sequence>
<organism evidence="1 2">
    <name type="scientific">Ogataea philodendri</name>
    <dbReference type="NCBI Taxonomy" id="1378263"/>
    <lineage>
        <taxon>Eukaryota</taxon>
        <taxon>Fungi</taxon>
        <taxon>Dikarya</taxon>
        <taxon>Ascomycota</taxon>
        <taxon>Saccharomycotina</taxon>
        <taxon>Pichiomycetes</taxon>
        <taxon>Pichiales</taxon>
        <taxon>Pichiaceae</taxon>
        <taxon>Ogataea</taxon>
    </lineage>
</organism>
<dbReference type="EMBL" id="JAEUBE010000070">
    <property type="protein sequence ID" value="KAH3671272.1"/>
    <property type="molecule type" value="Genomic_DNA"/>
</dbReference>
<reference evidence="1" key="2">
    <citation type="submission" date="2021-01" db="EMBL/GenBank/DDBJ databases">
        <authorList>
            <person name="Schikora-Tamarit M.A."/>
        </authorList>
    </citation>
    <scope>NUCLEOTIDE SEQUENCE</scope>
    <source>
        <strain evidence="1">CBS6075</strain>
    </source>
</reference>
<dbReference type="Proteomes" id="UP000769157">
    <property type="component" value="Unassembled WGS sequence"/>
</dbReference>
<dbReference type="GeneID" id="70232463"/>
<evidence type="ECO:0000313" key="2">
    <source>
        <dbReference type="Proteomes" id="UP000769157"/>
    </source>
</evidence>
<protein>
    <submittedName>
        <fullName evidence="1">Uncharacterized protein</fullName>
    </submittedName>
</protein>
<dbReference type="RefSeq" id="XP_046064571.1">
    <property type="nucleotide sequence ID" value="XM_046206102.1"/>
</dbReference>
<comment type="caution">
    <text evidence="1">The sequence shown here is derived from an EMBL/GenBank/DDBJ whole genome shotgun (WGS) entry which is preliminary data.</text>
</comment>
<reference evidence="1" key="1">
    <citation type="journal article" date="2021" name="Open Biol.">
        <title>Shared evolutionary footprints suggest mitochondrial oxidative damage underlies multiple complex I losses in fungi.</title>
        <authorList>
            <person name="Schikora-Tamarit M.A."/>
            <person name="Marcet-Houben M."/>
            <person name="Nosek J."/>
            <person name="Gabaldon T."/>
        </authorList>
    </citation>
    <scope>NUCLEOTIDE SEQUENCE</scope>
    <source>
        <strain evidence="1">CBS6075</strain>
    </source>
</reference>
<evidence type="ECO:0000313" key="1">
    <source>
        <dbReference type="EMBL" id="KAH3671272.1"/>
    </source>
</evidence>